<keyword evidence="4" id="KW-0274">FAD</keyword>
<dbReference type="Pfam" id="PF00732">
    <property type="entry name" value="GMC_oxred_N"/>
    <property type="match status" value="1"/>
</dbReference>
<evidence type="ECO:0000256" key="3">
    <source>
        <dbReference type="ARBA" id="ARBA00022729"/>
    </source>
</evidence>
<dbReference type="PROSITE" id="PS00624">
    <property type="entry name" value="GMC_OXRED_2"/>
    <property type="match status" value="1"/>
</dbReference>
<evidence type="ECO:0000313" key="6">
    <source>
        <dbReference type="EMBL" id="KAJ8438018.1"/>
    </source>
</evidence>
<dbReference type="GO" id="GO:0050660">
    <property type="term" value="F:flavin adenine dinucleotide binding"/>
    <property type="evidence" value="ECO:0007669"/>
    <property type="project" value="InterPro"/>
</dbReference>
<dbReference type="Proteomes" id="UP001153076">
    <property type="component" value="Unassembled WGS sequence"/>
</dbReference>
<keyword evidence="3" id="KW-0732">Signal</keyword>
<dbReference type="InterPro" id="IPR051871">
    <property type="entry name" value="GMC_Oxidoreductase-Related"/>
</dbReference>
<comment type="caution">
    <text evidence="6">The sequence shown here is derived from an EMBL/GenBank/DDBJ whole genome shotgun (WGS) entry which is preliminary data.</text>
</comment>
<evidence type="ECO:0000259" key="5">
    <source>
        <dbReference type="PROSITE" id="PS00624"/>
    </source>
</evidence>
<dbReference type="AlphaFoldDB" id="A0A9Q1K7Y2"/>
<dbReference type="SUPFAM" id="SSF51905">
    <property type="entry name" value="FAD/NAD(P)-binding domain"/>
    <property type="match status" value="1"/>
</dbReference>
<feature type="domain" description="Glucose-methanol-choline oxidoreductase N-terminal" evidence="5">
    <location>
        <begin position="304"/>
        <end position="318"/>
    </location>
</feature>
<organism evidence="6 7">
    <name type="scientific">Carnegiea gigantea</name>
    <dbReference type="NCBI Taxonomy" id="171969"/>
    <lineage>
        <taxon>Eukaryota</taxon>
        <taxon>Viridiplantae</taxon>
        <taxon>Streptophyta</taxon>
        <taxon>Embryophyta</taxon>
        <taxon>Tracheophyta</taxon>
        <taxon>Spermatophyta</taxon>
        <taxon>Magnoliopsida</taxon>
        <taxon>eudicotyledons</taxon>
        <taxon>Gunneridae</taxon>
        <taxon>Pentapetalae</taxon>
        <taxon>Caryophyllales</taxon>
        <taxon>Cactineae</taxon>
        <taxon>Cactaceae</taxon>
        <taxon>Cactoideae</taxon>
        <taxon>Echinocereeae</taxon>
        <taxon>Carnegiea</taxon>
    </lineage>
</organism>
<proteinExistence type="predicted"/>
<dbReference type="InterPro" id="IPR036188">
    <property type="entry name" value="FAD/NAD-bd_sf"/>
</dbReference>
<reference evidence="6" key="1">
    <citation type="submission" date="2022-04" db="EMBL/GenBank/DDBJ databases">
        <title>Carnegiea gigantea Genome sequencing and assembly v2.</title>
        <authorList>
            <person name="Copetti D."/>
            <person name="Sanderson M.J."/>
            <person name="Burquez A."/>
            <person name="Wojciechowski M.F."/>
        </authorList>
    </citation>
    <scope>NUCLEOTIDE SEQUENCE</scope>
    <source>
        <strain evidence="6">SGP5-SGP5p</strain>
        <tissue evidence="6">Aerial part</tissue>
    </source>
</reference>
<protein>
    <recommendedName>
        <fullName evidence="5">Glucose-methanol-choline oxidoreductase N-terminal domain-containing protein</fullName>
    </recommendedName>
</protein>
<evidence type="ECO:0000313" key="7">
    <source>
        <dbReference type="Proteomes" id="UP001153076"/>
    </source>
</evidence>
<dbReference type="Gene3D" id="3.30.410.40">
    <property type="match status" value="1"/>
</dbReference>
<dbReference type="InterPro" id="IPR007867">
    <property type="entry name" value="GMC_OxRtase_C"/>
</dbReference>
<keyword evidence="2" id="KW-0285">Flavoprotein</keyword>
<evidence type="ECO:0000256" key="4">
    <source>
        <dbReference type="ARBA" id="ARBA00022827"/>
    </source>
</evidence>
<accession>A0A9Q1K7Y2</accession>
<dbReference type="EMBL" id="JAKOGI010000273">
    <property type="protein sequence ID" value="KAJ8438018.1"/>
    <property type="molecule type" value="Genomic_DNA"/>
</dbReference>
<keyword evidence="7" id="KW-1185">Reference proteome</keyword>
<dbReference type="PANTHER" id="PTHR45968:SF31">
    <property type="entry name" value="GLUCOSE-METHANOL-CHOLINE (GMC) OXIDOREDUCTASE FAMILY PROTEIN"/>
    <property type="match status" value="1"/>
</dbReference>
<evidence type="ECO:0000256" key="2">
    <source>
        <dbReference type="ARBA" id="ARBA00022630"/>
    </source>
</evidence>
<dbReference type="GO" id="GO:0016614">
    <property type="term" value="F:oxidoreductase activity, acting on CH-OH group of donors"/>
    <property type="evidence" value="ECO:0007669"/>
    <property type="project" value="InterPro"/>
</dbReference>
<evidence type="ECO:0000256" key="1">
    <source>
        <dbReference type="ARBA" id="ARBA00001974"/>
    </source>
</evidence>
<dbReference type="InterPro" id="IPR000172">
    <property type="entry name" value="GMC_OxRdtase_N"/>
</dbReference>
<dbReference type="OrthoDB" id="269227at2759"/>
<gene>
    <name evidence="6" type="ORF">Cgig2_029999</name>
</gene>
<dbReference type="Gene3D" id="3.50.50.60">
    <property type="entry name" value="FAD/NAD(P)-binding domain"/>
    <property type="match status" value="2"/>
</dbReference>
<name>A0A9Q1K7Y2_9CARY</name>
<comment type="cofactor">
    <cofactor evidence="1">
        <name>FAD</name>
        <dbReference type="ChEBI" id="CHEBI:57692"/>
    </cofactor>
</comment>
<dbReference type="PANTHER" id="PTHR45968">
    <property type="entry name" value="OSJNBA0019K04.7 PROTEIN"/>
    <property type="match status" value="1"/>
</dbReference>
<dbReference type="SUPFAM" id="SSF54373">
    <property type="entry name" value="FAD-linked reductases, C-terminal domain"/>
    <property type="match status" value="1"/>
</dbReference>
<dbReference type="Pfam" id="PF05199">
    <property type="entry name" value="GMC_oxred_C"/>
    <property type="match status" value="1"/>
</dbReference>
<sequence>MKGRSRRENRWGLTGERLLETGDMWSSDDGRRRAELWSDWRPRNSRGCHAIEVRIVSRNGCSQGGVERPRASECQRCDLPVYDGGSGSGGKADEMEEGTETEPVEIGGVLGIGDDSGAVTPESGGGMTGVEFAVVMVRRLRLENRWQRRQGQLGFRRAVSHCISLLPTEKIGQLMDSKCWRIIFTYVLGSSIFYACSADEAPHYSFVKPATLAAPVGYFDYIVVGGGTAGCSLTATLSNGATVLLLERGGSPYGNKNIENIGSFGVNLANVSPSSPAQRFDSFGGLHRAFLRPGLKNEVILSAGALGSPQLLILSGIGPAPDLRLHGIEVVVNNPLVGQGMADNPMNAIFIPSPSDVETSLIQAVGITEFESFIEAASGSSSTGAFMQNLLEAAHMLASQVREPSKNSNVVTTRDDMHRAMEFMNSLINGTFNGGIILEKIAGPVSSGHLRLTSLNPNDNPTVRFNYFQEPQDLDRCVRGMETIIKVIESEPFSKFRIPGMPVQALLNLMVNFPLNYRRRHFDSALSLRQFCIDTVLTIWHYHGGCQVNRVVDMDYKVIGTDALRVIDGSTFYESPGTNPQATVMMLGSSYFVNADIWDK</sequence>